<evidence type="ECO:0000313" key="2">
    <source>
        <dbReference type="EMBL" id="ELY87347.1"/>
    </source>
</evidence>
<comment type="caution">
    <text evidence="2">The sequence shown here is derived from an EMBL/GenBank/DDBJ whole genome shotgun (WGS) entry which is preliminary data.</text>
</comment>
<feature type="compositionally biased region" description="Acidic residues" evidence="1">
    <location>
        <begin position="30"/>
        <end position="39"/>
    </location>
</feature>
<proteinExistence type="predicted"/>
<feature type="compositionally biased region" description="Acidic residues" evidence="1">
    <location>
        <begin position="49"/>
        <end position="62"/>
    </location>
</feature>
<dbReference type="RefSeq" id="WP_006654862.1">
    <property type="nucleotide sequence ID" value="NZ_AOIM01000042.1"/>
</dbReference>
<gene>
    <name evidence="2" type="ORF">C483_18698</name>
</gene>
<reference evidence="2 3" key="1">
    <citation type="journal article" date="2014" name="PLoS Genet.">
        <title>Phylogenetically driven sequencing of extremely halophilic archaea reveals strategies for static and dynamic osmo-response.</title>
        <authorList>
            <person name="Becker E.A."/>
            <person name="Seitzer P.M."/>
            <person name="Tritt A."/>
            <person name="Larsen D."/>
            <person name="Krusor M."/>
            <person name="Yao A.I."/>
            <person name="Wu D."/>
            <person name="Madern D."/>
            <person name="Eisen J.A."/>
            <person name="Darling A.E."/>
            <person name="Facciotti M.T."/>
        </authorList>
    </citation>
    <scope>NUCLEOTIDE SEQUENCE [LARGE SCALE GENOMIC DNA]</scope>
    <source>
        <strain evidence="2 3">JCM 10989</strain>
    </source>
</reference>
<accession>L9ZP59</accession>
<feature type="compositionally biased region" description="Basic and acidic residues" evidence="1">
    <location>
        <begin position="190"/>
        <end position="219"/>
    </location>
</feature>
<dbReference type="PROSITE" id="PS51257">
    <property type="entry name" value="PROKAR_LIPOPROTEIN"/>
    <property type="match status" value="1"/>
</dbReference>
<protein>
    <submittedName>
        <fullName evidence="2">Aspartic acid-rich protein</fullName>
    </submittedName>
</protein>
<sequence length="219" mass="24045">MTIDPRDTTRRSLLATTGSLGVLGLAGCLSDDDEDEGGNGDDASSNGDDGQETENGDDDQDHDDDHGHMDIETFELIDRDADAVSAYVHDDHWDDGPLLVPVDGFVSVGAHVEDDHGDEITLGEDEEYTLNAQFAEGAQEIVDVEAHGDHLDITGEETGFTDLVFQIWHGDHADWESPALEVEVVEDIDDHEHDSDHDDDDGHDHDDGHEDDHDHDHDH</sequence>
<dbReference type="AlphaFoldDB" id="L9ZP59"/>
<keyword evidence="3" id="KW-1185">Reference proteome</keyword>
<evidence type="ECO:0000313" key="3">
    <source>
        <dbReference type="Proteomes" id="UP000011519"/>
    </source>
</evidence>
<dbReference type="Proteomes" id="UP000011519">
    <property type="component" value="Unassembled WGS sequence"/>
</dbReference>
<organism evidence="2 3">
    <name type="scientific">Natrialba hulunbeirensis JCM 10989</name>
    <dbReference type="NCBI Taxonomy" id="1227493"/>
    <lineage>
        <taxon>Archaea</taxon>
        <taxon>Methanobacteriati</taxon>
        <taxon>Methanobacteriota</taxon>
        <taxon>Stenosarchaea group</taxon>
        <taxon>Halobacteria</taxon>
        <taxon>Halobacteriales</taxon>
        <taxon>Natrialbaceae</taxon>
        <taxon>Natrialba</taxon>
    </lineage>
</organism>
<feature type="region of interest" description="Disordered" evidence="1">
    <location>
        <begin position="185"/>
        <end position="219"/>
    </location>
</feature>
<dbReference type="STRING" id="1227493.C483_18698"/>
<feature type="region of interest" description="Disordered" evidence="1">
    <location>
        <begin position="24"/>
        <end position="67"/>
    </location>
</feature>
<dbReference type="EMBL" id="AOIM01000042">
    <property type="protein sequence ID" value="ELY87347.1"/>
    <property type="molecule type" value="Genomic_DNA"/>
</dbReference>
<dbReference type="PATRIC" id="fig|1227493.4.peg.3763"/>
<dbReference type="OrthoDB" id="170558at2157"/>
<name>L9ZP59_9EURY</name>
<evidence type="ECO:0000256" key="1">
    <source>
        <dbReference type="SAM" id="MobiDB-lite"/>
    </source>
</evidence>